<name>A0A5B8Z7C9_CYTDA</name>
<dbReference type="PANTHER" id="PTHR42852">
    <property type="entry name" value="THIOL:DISULFIDE INTERCHANGE PROTEIN DSBE"/>
    <property type="match status" value="1"/>
</dbReference>
<dbReference type="KEGG" id="bda:FSZ17_18090"/>
<keyword evidence="5" id="KW-1185">Reference proteome</keyword>
<dbReference type="InterPro" id="IPR036249">
    <property type="entry name" value="Thioredoxin-like_sf"/>
</dbReference>
<dbReference type="PROSITE" id="PS51352">
    <property type="entry name" value="THIOREDOXIN_2"/>
    <property type="match status" value="1"/>
</dbReference>
<dbReference type="CDD" id="cd02966">
    <property type="entry name" value="TlpA_like_family"/>
    <property type="match status" value="1"/>
</dbReference>
<accession>A0A5B8Z7C9</accession>
<dbReference type="GO" id="GO:0016209">
    <property type="term" value="F:antioxidant activity"/>
    <property type="evidence" value="ECO:0007669"/>
    <property type="project" value="InterPro"/>
</dbReference>
<proteinExistence type="predicted"/>
<feature type="domain" description="Thioredoxin" evidence="3">
    <location>
        <begin position="31"/>
        <end position="167"/>
    </location>
</feature>
<keyword evidence="1" id="KW-1015">Disulfide bond</keyword>
<keyword evidence="2" id="KW-1133">Transmembrane helix</keyword>
<protein>
    <submittedName>
        <fullName evidence="4">TlpA family protein disulfide reductase</fullName>
    </submittedName>
</protein>
<evidence type="ECO:0000313" key="4">
    <source>
        <dbReference type="EMBL" id="QED49025.1"/>
    </source>
</evidence>
<dbReference type="InterPro" id="IPR013766">
    <property type="entry name" value="Thioredoxin_domain"/>
</dbReference>
<feature type="transmembrane region" description="Helical" evidence="2">
    <location>
        <begin position="5"/>
        <end position="25"/>
    </location>
</feature>
<evidence type="ECO:0000313" key="5">
    <source>
        <dbReference type="Proteomes" id="UP000321555"/>
    </source>
</evidence>
<dbReference type="AlphaFoldDB" id="A0A5B8Z7C9"/>
<organism evidence="4 5">
    <name type="scientific">Cytobacillus dafuensis</name>
    <name type="common">Bacillus dafuensis</name>
    <dbReference type="NCBI Taxonomy" id="1742359"/>
    <lineage>
        <taxon>Bacteria</taxon>
        <taxon>Bacillati</taxon>
        <taxon>Bacillota</taxon>
        <taxon>Bacilli</taxon>
        <taxon>Bacillales</taxon>
        <taxon>Bacillaceae</taxon>
        <taxon>Cytobacillus</taxon>
    </lineage>
</organism>
<gene>
    <name evidence="4" type="ORF">FSZ17_18090</name>
</gene>
<reference evidence="5" key="1">
    <citation type="submission" date="2019-08" db="EMBL/GenBank/DDBJ databases">
        <authorList>
            <person name="Zheng X."/>
        </authorList>
    </citation>
    <scope>NUCLEOTIDE SEQUENCE [LARGE SCALE GENOMIC DNA]</scope>
    <source>
        <strain evidence="5">FJAT-25496</strain>
    </source>
</reference>
<dbReference type="InterPro" id="IPR050553">
    <property type="entry name" value="Thioredoxin_ResA/DsbE_sf"/>
</dbReference>
<evidence type="ECO:0000256" key="1">
    <source>
        <dbReference type="ARBA" id="ARBA00023157"/>
    </source>
</evidence>
<dbReference type="Proteomes" id="UP000321555">
    <property type="component" value="Chromosome"/>
</dbReference>
<dbReference type="STRING" id="1742359.GCA_001439625_02788"/>
<dbReference type="Pfam" id="PF00578">
    <property type="entry name" value="AhpC-TSA"/>
    <property type="match status" value="1"/>
</dbReference>
<dbReference type="Gene3D" id="3.40.30.10">
    <property type="entry name" value="Glutaredoxin"/>
    <property type="match status" value="1"/>
</dbReference>
<dbReference type="PANTHER" id="PTHR42852:SF17">
    <property type="entry name" value="THIOREDOXIN-LIKE PROTEIN HI_1115"/>
    <property type="match status" value="1"/>
</dbReference>
<keyword evidence="2" id="KW-0472">Membrane</keyword>
<keyword evidence="2" id="KW-0812">Transmembrane</keyword>
<evidence type="ECO:0000256" key="2">
    <source>
        <dbReference type="SAM" id="Phobius"/>
    </source>
</evidence>
<dbReference type="RefSeq" id="WP_057772232.1">
    <property type="nucleotide sequence ID" value="NZ_CP042593.1"/>
</dbReference>
<sequence length="170" mass="19084">MRKRLVPTIIIIITIGIIGVLISGLSEKVSANPGDTAFDYTLKDMYGKEHKLSDSKGKIVVLNFFATWCQPCIDEAPELEAFGAEYKNAELFIIAKGETTKRMNKYIEESNSKLSYLLDTTEDVSKKYNVIGQPETIIIDENGIIVERFSGPTTKEHLIELIENIHNSQD</sequence>
<dbReference type="EMBL" id="CP042593">
    <property type="protein sequence ID" value="QED49025.1"/>
    <property type="molecule type" value="Genomic_DNA"/>
</dbReference>
<dbReference type="GO" id="GO:0016491">
    <property type="term" value="F:oxidoreductase activity"/>
    <property type="evidence" value="ECO:0007669"/>
    <property type="project" value="InterPro"/>
</dbReference>
<evidence type="ECO:0000259" key="3">
    <source>
        <dbReference type="PROSITE" id="PS51352"/>
    </source>
</evidence>
<dbReference type="InterPro" id="IPR000866">
    <property type="entry name" value="AhpC/TSA"/>
</dbReference>
<dbReference type="OrthoDB" id="25753at2"/>
<dbReference type="SUPFAM" id="SSF52833">
    <property type="entry name" value="Thioredoxin-like"/>
    <property type="match status" value="1"/>
</dbReference>